<dbReference type="GO" id="GO:0009306">
    <property type="term" value="P:protein secretion"/>
    <property type="evidence" value="ECO:0007669"/>
    <property type="project" value="InterPro"/>
</dbReference>
<feature type="transmembrane region" description="Helical" evidence="9">
    <location>
        <begin position="17"/>
        <end position="39"/>
    </location>
</feature>
<evidence type="ECO:0000256" key="9">
    <source>
        <dbReference type="RuleBase" id="RU364090"/>
    </source>
</evidence>
<dbReference type="GO" id="GO:0009425">
    <property type="term" value="C:bacterial-type flagellum basal body"/>
    <property type="evidence" value="ECO:0007669"/>
    <property type="project" value="UniProtKB-SubCell"/>
</dbReference>
<keyword evidence="4 9" id="KW-1003">Cell membrane</keyword>
<evidence type="ECO:0000256" key="8">
    <source>
        <dbReference type="ARBA" id="ARBA00023143"/>
    </source>
</evidence>
<keyword evidence="8 9" id="KW-0975">Bacterial flagellum</keyword>
<feature type="transmembrane region" description="Helical" evidence="9">
    <location>
        <begin position="51"/>
        <end position="74"/>
    </location>
</feature>
<evidence type="ECO:0000313" key="11">
    <source>
        <dbReference type="Proteomes" id="UP000182635"/>
    </source>
</evidence>
<evidence type="ECO:0000256" key="4">
    <source>
        <dbReference type="ARBA" id="ARBA00022475"/>
    </source>
</evidence>
<dbReference type="NCBIfam" id="TIGR01402">
    <property type="entry name" value="fliQ"/>
    <property type="match status" value="1"/>
</dbReference>
<dbReference type="InterPro" id="IPR006306">
    <property type="entry name" value="T3SS_HrpO"/>
</dbReference>
<dbReference type="RefSeq" id="WP_014073988.1">
    <property type="nucleotide sequence ID" value="NZ_AYYL01000007.1"/>
</dbReference>
<keyword evidence="6 9" id="KW-1133">Transmembrane helix</keyword>
<dbReference type="GeneID" id="29801781"/>
<keyword evidence="5 9" id="KW-0812">Transmembrane</keyword>
<dbReference type="AlphaFoldDB" id="A0A1I2QY02"/>
<name>A0A1I2QY02_9LACO</name>
<reference evidence="11" key="1">
    <citation type="submission" date="2016-10" db="EMBL/GenBank/DDBJ databases">
        <authorList>
            <person name="Varghese N."/>
            <person name="Submissions S."/>
        </authorList>
    </citation>
    <scope>NUCLEOTIDE SEQUENCE [LARGE SCALE GENOMIC DNA]</scope>
    <source>
        <strain evidence="11">DSM 20403</strain>
    </source>
</reference>
<evidence type="ECO:0000256" key="7">
    <source>
        <dbReference type="ARBA" id="ARBA00023136"/>
    </source>
</evidence>
<dbReference type="Proteomes" id="UP000182635">
    <property type="component" value="Unassembled WGS sequence"/>
</dbReference>
<evidence type="ECO:0000313" key="10">
    <source>
        <dbReference type="EMBL" id="SFG30591.1"/>
    </source>
</evidence>
<sequence>MSIEVVTDVMRDALIRVLIVSAPVILVAMIVGLIISIFQATTQIQEQTLSFVPKLAAIFVTLIIAGNFMINILLEFTRHIFRMISNL</sequence>
<dbReference type="PANTHER" id="PTHR34040:SF2">
    <property type="entry name" value="FLAGELLAR BIOSYNTHETIC PROTEIN FLIQ"/>
    <property type="match status" value="1"/>
</dbReference>
<dbReference type="PIRSF" id="PIRSF004669">
    <property type="entry name" value="FliQ"/>
    <property type="match status" value="1"/>
</dbReference>
<dbReference type="GO" id="GO:0005886">
    <property type="term" value="C:plasma membrane"/>
    <property type="evidence" value="ECO:0007669"/>
    <property type="project" value="UniProtKB-SubCell"/>
</dbReference>
<dbReference type="EMBL" id="FOPI01000010">
    <property type="protein sequence ID" value="SFG30591.1"/>
    <property type="molecule type" value="Genomic_DNA"/>
</dbReference>
<dbReference type="InterPro" id="IPR002191">
    <property type="entry name" value="Bac_export_3"/>
</dbReference>
<keyword evidence="10" id="KW-0969">Cilium</keyword>
<comment type="subcellular location">
    <subcellularLocation>
        <location evidence="1 9">Cell membrane</location>
        <topology evidence="1">Multi-pass membrane protein</topology>
    </subcellularLocation>
    <subcellularLocation>
        <location evidence="9">Bacterial flagellum basal body</location>
    </subcellularLocation>
</comment>
<proteinExistence type="inferred from homology"/>
<evidence type="ECO:0000256" key="5">
    <source>
        <dbReference type="ARBA" id="ARBA00022692"/>
    </source>
</evidence>
<accession>A0A1I2QY02</accession>
<comment type="function">
    <text evidence="9">Role in flagellar biosynthesis.</text>
</comment>
<keyword evidence="10" id="KW-0966">Cell projection</keyword>
<evidence type="ECO:0000256" key="1">
    <source>
        <dbReference type="ARBA" id="ARBA00004651"/>
    </source>
</evidence>
<dbReference type="NCBIfam" id="TIGR01403">
    <property type="entry name" value="fliQ_rel_III"/>
    <property type="match status" value="1"/>
</dbReference>
<protein>
    <recommendedName>
        <fullName evidence="3 9">Flagellar biosynthetic protein FliQ</fullName>
    </recommendedName>
</protein>
<comment type="similarity">
    <text evidence="2 9">Belongs to the FliQ/MopD/SpaQ family.</text>
</comment>
<organism evidence="10 11">
    <name type="scientific">Ligilactobacillus ruminis DSM 20403 = NBRC 102161</name>
    <dbReference type="NCBI Taxonomy" id="1423798"/>
    <lineage>
        <taxon>Bacteria</taxon>
        <taxon>Bacillati</taxon>
        <taxon>Bacillota</taxon>
        <taxon>Bacilli</taxon>
        <taxon>Lactobacillales</taxon>
        <taxon>Lactobacillaceae</taxon>
        <taxon>Ligilactobacillus</taxon>
    </lineage>
</organism>
<evidence type="ECO:0000256" key="6">
    <source>
        <dbReference type="ARBA" id="ARBA00022989"/>
    </source>
</evidence>
<evidence type="ECO:0000256" key="3">
    <source>
        <dbReference type="ARBA" id="ARBA00021718"/>
    </source>
</evidence>
<dbReference type="PANTHER" id="PTHR34040">
    <property type="entry name" value="FLAGELLAR BIOSYNTHETIC PROTEIN FLIQ"/>
    <property type="match status" value="1"/>
</dbReference>
<dbReference type="Pfam" id="PF01313">
    <property type="entry name" value="Bac_export_3"/>
    <property type="match status" value="1"/>
</dbReference>
<dbReference type="GO" id="GO:0044780">
    <property type="term" value="P:bacterial-type flagellum assembly"/>
    <property type="evidence" value="ECO:0007669"/>
    <property type="project" value="InterPro"/>
</dbReference>
<gene>
    <name evidence="9" type="primary">fliQ</name>
    <name evidence="10" type="ORF">SAMN02910432_00776</name>
</gene>
<dbReference type="PRINTS" id="PR00952">
    <property type="entry name" value="TYPE3IMQPROT"/>
</dbReference>
<keyword evidence="7 9" id="KW-0472">Membrane</keyword>
<evidence type="ECO:0000256" key="2">
    <source>
        <dbReference type="ARBA" id="ARBA00006156"/>
    </source>
</evidence>
<dbReference type="InterPro" id="IPR006305">
    <property type="entry name" value="FliQ"/>
</dbReference>
<dbReference type="OrthoDB" id="9806440at2"/>
<keyword evidence="10" id="KW-0282">Flagellum</keyword>